<dbReference type="GO" id="GO:0030148">
    <property type="term" value="P:sphingolipid biosynthetic process"/>
    <property type="evidence" value="ECO:0007669"/>
    <property type="project" value="InterPro"/>
</dbReference>
<evidence type="ECO:0000256" key="6">
    <source>
        <dbReference type="ARBA" id="ARBA00022857"/>
    </source>
</evidence>
<dbReference type="GO" id="GO:0047560">
    <property type="term" value="F:3-dehydrosphinganine reductase activity"/>
    <property type="evidence" value="ECO:0007669"/>
    <property type="project" value="UniProtKB-EC"/>
</dbReference>
<name>A0A642UD87_DIURU</name>
<keyword evidence="8" id="KW-0560">Oxidoreductase</keyword>
<comment type="caution">
    <text evidence="17">The sequence shown here is derived from an EMBL/GenBank/DDBJ whole genome shotgun (WGS) entry which is preliminary data.</text>
</comment>
<organism evidence="17 18">
    <name type="scientific">Diutina rugosa</name>
    <name type="common">Yeast</name>
    <name type="synonym">Candida rugosa</name>
    <dbReference type="NCBI Taxonomy" id="5481"/>
    <lineage>
        <taxon>Eukaryota</taxon>
        <taxon>Fungi</taxon>
        <taxon>Dikarya</taxon>
        <taxon>Ascomycota</taxon>
        <taxon>Saccharomycotina</taxon>
        <taxon>Pichiomycetes</taxon>
        <taxon>Debaryomycetaceae</taxon>
        <taxon>Diutina</taxon>
    </lineage>
</organism>
<dbReference type="InterPro" id="IPR036291">
    <property type="entry name" value="NAD(P)-bd_dom_sf"/>
</dbReference>
<evidence type="ECO:0000313" key="17">
    <source>
        <dbReference type="EMBL" id="KAA8897026.1"/>
    </source>
</evidence>
<evidence type="ECO:0000256" key="5">
    <source>
        <dbReference type="ARBA" id="ARBA00022824"/>
    </source>
</evidence>
<dbReference type="GO" id="GO:0019290">
    <property type="term" value="P:siderophore biosynthetic process"/>
    <property type="evidence" value="ECO:0007669"/>
    <property type="project" value="InterPro"/>
</dbReference>
<dbReference type="PRINTS" id="PR01397">
    <property type="entry name" value="DHBDHDRGNASE"/>
</dbReference>
<dbReference type="Proteomes" id="UP000449547">
    <property type="component" value="Unassembled WGS sequence"/>
</dbReference>
<dbReference type="GO" id="GO:0006666">
    <property type="term" value="P:3-keto-sphinganine metabolic process"/>
    <property type="evidence" value="ECO:0007669"/>
    <property type="project" value="InterPro"/>
</dbReference>
<keyword evidence="16" id="KW-1133">Transmembrane helix</keyword>
<dbReference type="RefSeq" id="XP_034009768.1">
    <property type="nucleotide sequence ID" value="XM_034158532.1"/>
</dbReference>
<evidence type="ECO:0000256" key="15">
    <source>
        <dbReference type="ARBA" id="ARBA00048930"/>
    </source>
</evidence>
<dbReference type="GeneID" id="54784190"/>
<dbReference type="GO" id="GO:0005789">
    <property type="term" value="C:endoplasmic reticulum membrane"/>
    <property type="evidence" value="ECO:0007669"/>
    <property type="project" value="TreeGrafter"/>
</dbReference>
<dbReference type="AlphaFoldDB" id="A0A642UD87"/>
<keyword evidence="16" id="KW-0812">Transmembrane</keyword>
<proteinExistence type="inferred from homology"/>
<comment type="pathway">
    <text evidence="2">Lipid metabolism; sphingolipid metabolism.</text>
</comment>
<keyword evidence="18" id="KW-1185">Reference proteome</keyword>
<evidence type="ECO:0000256" key="12">
    <source>
        <dbReference type="ARBA" id="ARBA00029797"/>
    </source>
</evidence>
<evidence type="ECO:0000256" key="3">
    <source>
        <dbReference type="ARBA" id="ARBA00004991"/>
    </source>
</evidence>
<dbReference type="PANTHER" id="PTHR43550:SF3">
    <property type="entry name" value="3-KETODIHYDROSPHINGOSINE REDUCTASE"/>
    <property type="match status" value="1"/>
</dbReference>
<feature type="transmembrane region" description="Helical" evidence="16">
    <location>
        <begin position="269"/>
        <end position="287"/>
    </location>
</feature>
<dbReference type="SUPFAM" id="SSF51735">
    <property type="entry name" value="NAD(P)-binding Rossmann-fold domains"/>
    <property type="match status" value="1"/>
</dbReference>
<dbReference type="VEuPathDB" id="FungiDB:DIURU_005539"/>
<dbReference type="Pfam" id="PF00106">
    <property type="entry name" value="adh_short"/>
    <property type="match status" value="1"/>
</dbReference>
<evidence type="ECO:0000256" key="16">
    <source>
        <dbReference type="SAM" id="Phobius"/>
    </source>
</evidence>
<comment type="function">
    <text evidence="14">Catalyzes the reduction of 3'-oxosphinganine (3-ketodihydrosphingosine/KDS) to sphinganine (dihydrosphingosine/DHS), the second step of de novo sphingolipid biosynthesis.</text>
</comment>
<evidence type="ECO:0000256" key="11">
    <source>
        <dbReference type="ARBA" id="ARBA00026241"/>
    </source>
</evidence>
<dbReference type="CDD" id="cd08939">
    <property type="entry name" value="KDSR-like_SDR_c"/>
    <property type="match status" value="1"/>
</dbReference>
<keyword evidence="9" id="KW-0443">Lipid metabolism</keyword>
<dbReference type="InterPro" id="IPR003560">
    <property type="entry name" value="DHB_DH"/>
</dbReference>
<evidence type="ECO:0000256" key="1">
    <source>
        <dbReference type="ARBA" id="ARBA00004240"/>
    </source>
</evidence>
<dbReference type="GO" id="GO:0008667">
    <property type="term" value="F:2,3-dihydro-2,3-dihydroxybenzoate dehydrogenase activity"/>
    <property type="evidence" value="ECO:0007669"/>
    <property type="project" value="InterPro"/>
</dbReference>
<sequence length="308" mass="34280">MWYSKRHFLPEGKTAVIVGGSQGVGYEIALQLADKGCTVVLVARTESKLKAKAALIEAETNSTAEYLACDVSDYDSCEHFWAKLDALDLDPDYLFCCAGSAVPKLFGDMTKDDLNQGVDLNYRTAANMCHTWWGRIRAEGKPEKPRHIVLFSSVLGWFPFIGYGQYAPMKQAVASLSVILRQELSPFGFRVSCVFAGNFLSEGYDEEQKTKPEITKIIEGPSNPITGQECAATILDQLAKGYDTITTDFIGWVLWCSVLGVFVPRKWNFFQVIMSLLLAIVGPMVNLDINKKIYDYFATQKAKTTKSE</sequence>
<protein>
    <recommendedName>
        <fullName evidence="11">3-ketodihydrosphingosine reductase TSC10</fullName>
        <ecNumber evidence="10">1.1.1.102</ecNumber>
    </recommendedName>
    <alternativeName>
        <fullName evidence="13">3-dehydrosphinganine reductase</fullName>
    </alternativeName>
    <alternativeName>
        <fullName evidence="12">KDS reductase</fullName>
    </alternativeName>
</protein>
<evidence type="ECO:0000256" key="2">
    <source>
        <dbReference type="ARBA" id="ARBA00004760"/>
    </source>
</evidence>
<dbReference type="EMBL" id="SWFT01000161">
    <property type="protein sequence ID" value="KAA8897026.1"/>
    <property type="molecule type" value="Genomic_DNA"/>
</dbReference>
<evidence type="ECO:0000256" key="9">
    <source>
        <dbReference type="ARBA" id="ARBA00023098"/>
    </source>
</evidence>
<evidence type="ECO:0000256" key="8">
    <source>
        <dbReference type="ARBA" id="ARBA00023002"/>
    </source>
</evidence>
<dbReference type="InterPro" id="IPR045022">
    <property type="entry name" value="KDSR-like"/>
</dbReference>
<evidence type="ECO:0000256" key="10">
    <source>
        <dbReference type="ARBA" id="ARBA00026112"/>
    </source>
</evidence>
<comment type="pathway">
    <text evidence="3">Sphingolipid metabolism.</text>
</comment>
<dbReference type="InterPro" id="IPR002347">
    <property type="entry name" value="SDR_fam"/>
</dbReference>
<keyword evidence="6" id="KW-0521">NADP</keyword>
<evidence type="ECO:0000256" key="7">
    <source>
        <dbReference type="ARBA" id="ARBA00022919"/>
    </source>
</evidence>
<comment type="subcellular location">
    <subcellularLocation>
        <location evidence="1">Endoplasmic reticulum</location>
    </subcellularLocation>
</comment>
<dbReference type="UniPathway" id="UPA00222"/>
<dbReference type="EC" id="1.1.1.102" evidence="10"/>
<reference evidence="17 18" key="1">
    <citation type="submission" date="2019-07" db="EMBL/GenBank/DDBJ databases">
        <title>Genome assembly of two rare yeast pathogens: Diutina rugosa and Trichomonascus ciferrii.</title>
        <authorList>
            <person name="Mixao V."/>
            <person name="Saus E."/>
            <person name="Hansen A."/>
            <person name="Lass-Flor C."/>
            <person name="Gabaldon T."/>
        </authorList>
    </citation>
    <scope>NUCLEOTIDE SEQUENCE [LARGE SCALE GENOMIC DNA]</scope>
    <source>
        <strain evidence="17 18">CBS 613</strain>
    </source>
</reference>
<dbReference type="PANTHER" id="PTHR43550">
    <property type="entry name" value="3-KETODIHYDROSPHINGOSINE REDUCTASE"/>
    <property type="match status" value="1"/>
</dbReference>
<dbReference type="Gene3D" id="3.40.50.720">
    <property type="entry name" value="NAD(P)-binding Rossmann-like Domain"/>
    <property type="match status" value="1"/>
</dbReference>
<evidence type="ECO:0000256" key="13">
    <source>
        <dbReference type="ARBA" id="ARBA00032891"/>
    </source>
</evidence>
<dbReference type="OrthoDB" id="10267115at2759"/>
<comment type="similarity">
    <text evidence="4">Belongs to the short-chain dehydrogenases/reductases (SDR) family.</text>
</comment>
<keyword evidence="16" id="KW-0472">Membrane</keyword>
<keyword evidence="5" id="KW-0256">Endoplasmic reticulum</keyword>
<accession>A0A642UD87</accession>
<evidence type="ECO:0000313" key="18">
    <source>
        <dbReference type="Proteomes" id="UP000449547"/>
    </source>
</evidence>
<gene>
    <name evidence="17" type="ORF">DIURU_005539</name>
</gene>
<keyword evidence="7" id="KW-0746">Sphingolipid metabolism</keyword>
<comment type="catalytic activity">
    <reaction evidence="15">
        <text>sphinganine + NADP(+) = 3-oxosphinganine + NADPH + H(+)</text>
        <dbReference type="Rhea" id="RHEA:22640"/>
        <dbReference type="ChEBI" id="CHEBI:15378"/>
        <dbReference type="ChEBI" id="CHEBI:57783"/>
        <dbReference type="ChEBI" id="CHEBI:57817"/>
        <dbReference type="ChEBI" id="CHEBI:58299"/>
        <dbReference type="ChEBI" id="CHEBI:58349"/>
        <dbReference type="EC" id="1.1.1.102"/>
    </reaction>
    <physiologicalReaction direction="right-to-left" evidence="15">
        <dbReference type="Rhea" id="RHEA:22642"/>
    </physiologicalReaction>
</comment>
<evidence type="ECO:0000256" key="14">
    <source>
        <dbReference type="ARBA" id="ARBA00044737"/>
    </source>
</evidence>
<dbReference type="OMA" id="ICGVFEE"/>
<evidence type="ECO:0000256" key="4">
    <source>
        <dbReference type="ARBA" id="ARBA00006484"/>
    </source>
</evidence>